<reference evidence="7" key="1">
    <citation type="journal article" date="2019" name="Int. J. Syst. Evol. Microbiol.">
        <title>The Global Catalogue of Microorganisms (GCM) 10K type strain sequencing project: providing services to taxonomists for standard genome sequencing and annotation.</title>
        <authorList>
            <consortium name="The Broad Institute Genomics Platform"/>
            <consortium name="The Broad Institute Genome Sequencing Center for Infectious Disease"/>
            <person name="Wu L."/>
            <person name="Ma J."/>
        </authorList>
    </citation>
    <scope>NUCLEOTIDE SEQUENCE [LARGE SCALE GENOMIC DNA]</scope>
    <source>
        <strain evidence="7">CCUG 39402</strain>
    </source>
</reference>
<keyword evidence="7" id="KW-1185">Reference proteome</keyword>
<dbReference type="Pfam" id="PF02518">
    <property type="entry name" value="HATPase_c"/>
    <property type="match status" value="1"/>
</dbReference>
<dbReference type="InterPro" id="IPR036890">
    <property type="entry name" value="HATPase_C_sf"/>
</dbReference>
<evidence type="ECO:0000256" key="2">
    <source>
        <dbReference type="ARBA" id="ARBA00022777"/>
    </source>
</evidence>
<feature type="transmembrane region" description="Helical" evidence="4">
    <location>
        <begin position="42"/>
        <end position="60"/>
    </location>
</feature>
<protein>
    <submittedName>
        <fullName evidence="6">Sensor histidine kinase</fullName>
    </submittedName>
</protein>
<dbReference type="GO" id="GO:0016301">
    <property type="term" value="F:kinase activity"/>
    <property type="evidence" value="ECO:0007669"/>
    <property type="project" value="UniProtKB-KW"/>
</dbReference>
<keyword evidence="1" id="KW-0808">Transferase</keyword>
<evidence type="ECO:0000256" key="3">
    <source>
        <dbReference type="ARBA" id="ARBA00023012"/>
    </source>
</evidence>
<keyword evidence="4" id="KW-0472">Membrane</keyword>
<dbReference type="PANTHER" id="PTHR24421:SF58">
    <property type="entry name" value="SIGNAL TRANSDUCTION HISTIDINE-PROTEIN KINASE_PHOSPHATASE UHPB"/>
    <property type="match status" value="1"/>
</dbReference>
<feature type="domain" description="Histidine kinase" evidence="5">
    <location>
        <begin position="325"/>
        <end position="414"/>
    </location>
</feature>
<keyword evidence="4" id="KW-1133">Transmembrane helix</keyword>
<dbReference type="InterPro" id="IPR003594">
    <property type="entry name" value="HATPase_dom"/>
</dbReference>
<evidence type="ECO:0000256" key="4">
    <source>
        <dbReference type="SAM" id="Phobius"/>
    </source>
</evidence>
<accession>A0ABW1TTX8</accession>
<dbReference type="PROSITE" id="PS50109">
    <property type="entry name" value="HIS_KIN"/>
    <property type="match status" value="1"/>
</dbReference>
<sequence length="417" mass="45289">MGVTVVMWLLYLLVTESRHLAISSPLAGQALSAYAAYAAHLFYQLSIIGIAFVLLACAGITQLRFCLILAAQAVVGIAVLDWYQSYGAYADDLSNKASQAWAYEVWATVNLATAVWLTVVVATRMHGINSPRGWLVLAGCLAGFGLGLNHVLVMSQFGTHATVSDYLYAICVVVIWYLVTRKFASVSSLAGPASDFQSSSVFGPDTDYGPIQNEVALALALERHRISQDLHDGVGSQIVGILSSLENSAPEQQHLVLALEQCLIDLKMTVDALDGADENIVEALGGLRYRFQHTLDRLNINMIWNLEPCRQLEEVRGVESQQALRIAQECLANVIRHAQASIVEVACMFDPQTNHMILDVRDNGKGIAYIPEGTHTGKGLQGMRQRAHHMGGKLMISSKTGAGTCVRLILPLRSTLA</sequence>
<evidence type="ECO:0000256" key="1">
    <source>
        <dbReference type="ARBA" id="ARBA00022679"/>
    </source>
</evidence>
<dbReference type="InterPro" id="IPR005467">
    <property type="entry name" value="His_kinase_dom"/>
</dbReference>
<keyword evidence="2 6" id="KW-0418">Kinase</keyword>
<feature type="transmembrane region" description="Helical" evidence="4">
    <location>
        <begin position="103"/>
        <end position="122"/>
    </location>
</feature>
<keyword evidence="4" id="KW-0812">Transmembrane</keyword>
<dbReference type="EMBL" id="JBHSRS010000005">
    <property type="protein sequence ID" value="MFC6280364.1"/>
    <property type="molecule type" value="Genomic_DNA"/>
</dbReference>
<dbReference type="PANTHER" id="PTHR24421">
    <property type="entry name" value="NITRATE/NITRITE SENSOR PROTEIN NARX-RELATED"/>
    <property type="match status" value="1"/>
</dbReference>
<dbReference type="InterPro" id="IPR050482">
    <property type="entry name" value="Sensor_HK_TwoCompSys"/>
</dbReference>
<comment type="caution">
    <text evidence="6">The sequence shown here is derived from an EMBL/GenBank/DDBJ whole genome shotgun (WGS) entry which is preliminary data.</text>
</comment>
<gene>
    <name evidence="6" type="ORF">ACFQND_03840</name>
</gene>
<name>A0ABW1TTX8_9BURK</name>
<dbReference type="SUPFAM" id="SSF55874">
    <property type="entry name" value="ATPase domain of HSP90 chaperone/DNA topoisomerase II/histidine kinase"/>
    <property type="match status" value="1"/>
</dbReference>
<feature type="transmembrane region" description="Helical" evidence="4">
    <location>
        <begin position="65"/>
        <end position="83"/>
    </location>
</feature>
<dbReference type="RefSeq" id="WP_377412346.1">
    <property type="nucleotide sequence ID" value="NZ_JBHSRS010000005.1"/>
</dbReference>
<organism evidence="6 7">
    <name type="scientific">Polaromonas aquatica</name>
    <dbReference type="NCBI Taxonomy" id="332657"/>
    <lineage>
        <taxon>Bacteria</taxon>
        <taxon>Pseudomonadati</taxon>
        <taxon>Pseudomonadota</taxon>
        <taxon>Betaproteobacteria</taxon>
        <taxon>Burkholderiales</taxon>
        <taxon>Comamonadaceae</taxon>
        <taxon>Polaromonas</taxon>
    </lineage>
</organism>
<feature type="transmembrane region" description="Helical" evidence="4">
    <location>
        <begin position="134"/>
        <end position="153"/>
    </location>
</feature>
<evidence type="ECO:0000259" key="5">
    <source>
        <dbReference type="PROSITE" id="PS50109"/>
    </source>
</evidence>
<dbReference type="CDD" id="cd16917">
    <property type="entry name" value="HATPase_UhpB-NarQ-NarX-like"/>
    <property type="match status" value="1"/>
</dbReference>
<dbReference type="Proteomes" id="UP001596270">
    <property type="component" value="Unassembled WGS sequence"/>
</dbReference>
<keyword evidence="3" id="KW-0902">Two-component regulatory system</keyword>
<evidence type="ECO:0000313" key="6">
    <source>
        <dbReference type="EMBL" id="MFC6280364.1"/>
    </source>
</evidence>
<dbReference type="Gene3D" id="3.30.565.10">
    <property type="entry name" value="Histidine kinase-like ATPase, C-terminal domain"/>
    <property type="match status" value="1"/>
</dbReference>
<feature type="transmembrane region" description="Helical" evidence="4">
    <location>
        <begin position="159"/>
        <end position="179"/>
    </location>
</feature>
<dbReference type="SMART" id="SM00387">
    <property type="entry name" value="HATPase_c"/>
    <property type="match status" value="1"/>
</dbReference>
<proteinExistence type="predicted"/>
<evidence type="ECO:0000313" key="7">
    <source>
        <dbReference type="Proteomes" id="UP001596270"/>
    </source>
</evidence>